<proteinExistence type="predicted"/>
<gene>
    <name evidence="1" type="ORF">NM688_g4076</name>
</gene>
<sequence>MPPPLFPPVFPPGVSPDDLGFLITERTGYFVGIFEVRIVRREYSRAVKYIRALDEFLKSDSPHQEVVLRSLVHKKRIQDLLVELLTAKELYEPENSRGIADAVEIIQLSCRCLSQLLIQTSEYDDPSVEFAALMGLAEEIFELLWISRHHLFGGHQRSQSQILECESRSDSDISSQIPLATQQSVESLIRSIVTCLPNSRSEPGTEYFPCTAMRVVLYFWSRGFMPKESESPAGLIVVFFLNRRIGDEEGYAVFRDAMDEVEDARAMIRMCSRTLQDKNTLDEALNIFLYMVQIIVLRCPREVYCALHDPESCNDLWAKLLRSVVGACERQLCSGSPHDHCTRPGFTVLSMILNSRSVEDGRPTTYGPGMKHGNLAKLDLIPLIAHFTLRAVNNELDDCASTLCGVLRVHIFATTWPNGHLRRRLAAAGRRYIGPTLSALRNFTPQDAERRRNKMWMLREWEDFRIALGLSESDLRTAQDEASGPAVWANNVNERTGKMGTGNAANVGVKDSEAVNRL</sequence>
<comment type="caution">
    <text evidence="1">The sequence shown here is derived from an EMBL/GenBank/DDBJ whole genome shotgun (WGS) entry which is preliminary data.</text>
</comment>
<evidence type="ECO:0000313" key="1">
    <source>
        <dbReference type="EMBL" id="KAJ3552585.1"/>
    </source>
</evidence>
<evidence type="ECO:0000313" key="2">
    <source>
        <dbReference type="Proteomes" id="UP001148662"/>
    </source>
</evidence>
<reference evidence="1" key="1">
    <citation type="submission" date="2022-07" db="EMBL/GenBank/DDBJ databases">
        <title>Genome Sequence of Phlebia brevispora.</title>
        <authorList>
            <person name="Buettner E."/>
        </authorList>
    </citation>
    <scope>NUCLEOTIDE SEQUENCE</scope>
    <source>
        <strain evidence="1">MPL23</strain>
    </source>
</reference>
<keyword evidence="2" id="KW-1185">Reference proteome</keyword>
<protein>
    <submittedName>
        <fullName evidence="1">Uncharacterized protein</fullName>
    </submittedName>
</protein>
<accession>A0ACC1T438</accession>
<dbReference type="EMBL" id="JANHOG010000643">
    <property type="protein sequence ID" value="KAJ3552585.1"/>
    <property type="molecule type" value="Genomic_DNA"/>
</dbReference>
<organism evidence="1 2">
    <name type="scientific">Phlebia brevispora</name>
    <dbReference type="NCBI Taxonomy" id="194682"/>
    <lineage>
        <taxon>Eukaryota</taxon>
        <taxon>Fungi</taxon>
        <taxon>Dikarya</taxon>
        <taxon>Basidiomycota</taxon>
        <taxon>Agaricomycotina</taxon>
        <taxon>Agaricomycetes</taxon>
        <taxon>Polyporales</taxon>
        <taxon>Meruliaceae</taxon>
        <taxon>Phlebia</taxon>
    </lineage>
</organism>
<name>A0ACC1T438_9APHY</name>
<dbReference type="Proteomes" id="UP001148662">
    <property type="component" value="Unassembled WGS sequence"/>
</dbReference>